<sequence length="265" mass="27781">MRLGQPCGDTGGRWCLHPRTEASGGAALRHRLWTPPPGLGDSLLVLVRCVHPRLRPWAVALVTWPGPTKTAINWQVTDAKSQGAWFPRTGRTPRGLPPAPFSRLELGMSWATRVTTSHSVAPVLPRVGASAAENQTAGAAHPPLPPRPPRLACLSPMARSSSSSSRDLSPSGPREGRPCPPRAGFCSLGLCSFPSFWGRASSALSCRLGGRGPVPGRWDEAWQEGGARGQRPADPPQSSLGPQPRTENGGAGRACGGAPADPACS</sequence>
<feature type="compositionally biased region" description="Low complexity" evidence="1">
    <location>
        <begin position="256"/>
        <end position="265"/>
    </location>
</feature>
<dbReference type="AlphaFoldDB" id="A0A7J8B6L8"/>
<gene>
    <name evidence="2" type="ORF">HJG63_010447</name>
</gene>
<feature type="region of interest" description="Disordered" evidence="1">
    <location>
        <begin position="217"/>
        <end position="265"/>
    </location>
</feature>
<organism evidence="2 3">
    <name type="scientific">Rousettus aegyptiacus</name>
    <name type="common">Egyptian fruit bat</name>
    <name type="synonym">Pteropus aegyptiacus</name>
    <dbReference type="NCBI Taxonomy" id="9407"/>
    <lineage>
        <taxon>Eukaryota</taxon>
        <taxon>Metazoa</taxon>
        <taxon>Chordata</taxon>
        <taxon>Craniata</taxon>
        <taxon>Vertebrata</taxon>
        <taxon>Euteleostomi</taxon>
        <taxon>Mammalia</taxon>
        <taxon>Eutheria</taxon>
        <taxon>Laurasiatheria</taxon>
        <taxon>Chiroptera</taxon>
        <taxon>Yinpterochiroptera</taxon>
        <taxon>Pteropodoidea</taxon>
        <taxon>Pteropodidae</taxon>
        <taxon>Rousettinae</taxon>
        <taxon>Rousettus</taxon>
    </lineage>
</organism>
<evidence type="ECO:0000256" key="1">
    <source>
        <dbReference type="SAM" id="MobiDB-lite"/>
    </source>
</evidence>
<reference evidence="2 3" key="1">
    <citation type="journal article" date="2020" name="Nature">
        <title>Six reference-quality genomes reveal evolution of bat adaptations.</title>
        <authorList>
            <person name="Jebb D."/>
            <person name="Huang Z."/>
            <person name="Pippel M."/>
            <person name="Hughes G.M."/>
            <person name="Lavrichenko K."/>
            <person name="Devanna P."/>
            <person name="Winkler S."/>
            <person name="Jermiin L.S."/>
            <person name="Skirmuntt E.C."/>
            <person name="Katzourakis A."/>
            <person name="Burkitt-Gray L."/>
            <person name="Ray D.A."/>
            <person name="Sullivan K.A.M."/>
            <person name="Roscito J.G."/>
            <person name="Kirilenko B.M."/>
            <person name="Davalos L.M."/>
            <person name="Corthals A.P."/>
            <person name="Power M.L."/>
            <person name="Jones G."/>
            <person name="Ransome R.D."/>
            <person name="Dechmann D.K.N."/>
            <person name="Locatelli A.G."/>
            <person name="Puechmaille S.J."/>
            <person name="Fedrigo O."/>
            <person name="Jarvis E.D."/>
            <person name="Hiller M."/>
            <person name="Vernes S.C."/>
            <person name="Myers E.W."/>
            <person name="Teeling E.C."/>
        </authorList>
    </citation>
    <scope>NUCLEOTIDE SEQUENCE [LARGE SCALE GENOMIC DNA]</scope>
    <source>
        <strain evidence="2">MRouAeg1</strain>
        <tissue evidence="2">Muscle</tissue>
    </source>
</reference>
<feature type="region of interest" description="Disordered" evidence="1">
    <location>
        <begin position="132"/>
        <end position="178"/>
    </location>
</feature>
<protein>
    <submittedName>
        <fullName evidence="2">Uncharacterized protein</fullName>
    </submittedName>
</protein>
<dbReference type="EMBL" id="JACASE010000020">
    <property type="protein sequence ID" value="KAF6394493.1"/>
    <property type="molecule type" value="Genomic_DNA"/>
</dbReference>
<comment type="caution">
    <text evidence="2">The sequence shown here is derived from an EMBL/GenBank/DDBJ whole genome shotgun (WGS) entry which is preliminary data.</text>
</comment>
<evidence type="ECO:0000313" key="2">
    <source>
        <dbReference type="EMBL" id="KAF6394493.1"/>
    </source>
</evidence>
<proteinExistence type="predicted"/>
<feature type="compositionally biased region" description="Low complexity" evidence="1">
    <location>
        <begin position="155"/>
        <end position="173"/>
    </location>
</feature>
<evidence type="ECO:0000313" key="3">
    <source>
        <dbReference type="Proteomes" id="UP000593571"/>
    </source>
</evidence>
<keyword evidence="3" id="KW-1185">Reference proteome</keyword>
<accession>A0A7J8B6L8</accession>
<name>A0A7J8B6L8_ROUAE</name>
<dbReference type="Proteomes" id="UP000593571">
    <property type="component" value="Unassembled WGS sequence"/>
</dbReference>